<keyword evidence="6" id="KW-0862">Zinc</keyword>
<evidence type="ECO:0000256" key="1">
    <source>
        <dbReference type="ARBA" id="ARBA00002104"/>
    </source>
</evidence>
<evidence type="ECO:0000256" key="7">
    <source>
        <dbReference type="ARBA" id="ARBA00023200"/>
    </source>
</evidence>
<dbReference type="EMBL" id="LT608136">
    <property type="protein sequence ID" value="SCL76938.1"/>
    <property type="molecule type" value="Genomic_DNA"/>
</dbReference>
<keyword evidence="7 8" id="KW-1035">Host cytoplasm</keyword>
<evidence type="ECO:0000256" key="5">
    <source>
        <dbReference type="ARBA" id="ARBA00022771"/>
    </source>
</evidence>
<dbReference type="GO" id="GO:0030430">
    <property type="term" value="C:host cell cytoplasm"/>
    <property type="evidence" value="ECO:0007669"/>
    <property type="project" value="UniProtKB-SubCell"/>
</dbReference>
<name>A0A1R3TCG7_9ALPH</name>
<dbReference type="GO" id="GO:0008270">
    <property type="term" value="F:zinc ion binding"/>
    <property type="evidence" value="ECO:0007669"/>
    <property type="project" value="UniProtKB-KW"/>
</dbReference>
<keyword evidence="5" id="KW-0863">Zinc-finger</keyword>
<organism evidence="9">
    <name type="scientific">Spheniscid alphaherpesvirus 1</name>
    <dbReference type="NCBI Taxonomy" id="2560777"/>
    <lineage>
        <taxon>Viruses</taxon>
        <taxon>Duplodnaviria</taxon>
        <taxon>Heunggongvirae</taxon>
        <taxon>Peploviricota</taxon>
        <taxon>Herviviricetes</taxon>
        <taxon>Herpesvirales</taxon>
        <taxon>Orthoherpesviridae</taxon>
        <taxon>Alphaherpesvirinae</taxon>
        <taxon>Mardivirus</taxon>
        <taxon>Mardivirus spheniscidalpha1</taxon>
    </lineage>
</organism>
<dbReference type="GO" id="GO:0042025">
    <property type="term" value="C:host cell nucleus"/>
    <property type="evidence" value="ECO:0007669"/>
    <property type="project" value="UniProtKB-SubCell"/>
</dbReference>
<dbReference type="GO" id="GO:0019031">
    <property type="term" value="C:viral envelope"/>
    <property type="evidence" value="ECO:0007669"/>
    <property type="project" value="InterPro"/>
</dbReference>
<evidence type="ECO:0000256" key="2">
    <source>
        <dbReference type="ARBA" id="ARBA00005235"/>
    </source>
</evidence>
<evidence type="ECO:0000256" key="3">
    <source>
        <dbReference type="ARBA" id="ARBA00022562"/>
    </source>
</evidence>
<evidence type="ECO:0000313" key="9">
    <source>
        <dbReference type="EMBL" id="SCL76938.1"/>
    </source>
</evidence>
<dbReference type="InterPro" id="IPR002597">
    <property type="entry name" value="Herpes_env"/>
</dbReference>
<evidence type="ECO:0000256" key="6">
    <source>
        <dbReference type="ARBA" id="ARBA00022833"/>
    </source>
</evidence>
<keyword evidence="4" id="KW-0479">Metal-binding</keyword>
<sequence length="606" mass="67673">MAIDSGRIDGWCQDALSKDYCAFDPELLALNDTLCDELLFSAHLMQVQSSSLSYEADGDDKAAEDKPTYDLDQFVQACAESFALDSRCLVCRMLDLYRNRYGFSAPWMADYAMLCSKCLSSPPCAVTTFIAAFELVYIMDKHFLKRHRATLVGSFARRTLTLNDVQRHFFIHGCFRTDGGIPTTRVTRSSTQVTDVRRCGGGAKVRYSNYSYMAQTVTRIMLCTLSQSQGNDSVRDANGGRDYPSHINYTSSSQAPVGSQSLLSSLVGWKDCAKSIDCLGSSPQTKTVESCVTRAIDDNDEFEREVLETGSYKNNRNVNAEIDRKGLSDQELVKIPPSYDSVAHWAYADLALLLLSGTNSVWVTDDKTQAAATARYASVTEFWNKYRVTSSRDVAPKFKRFTEQDAEPVLDLGPVLATVLKHTRCRGRTGAECLLCNLLPIRDYWFALRRLKRDVVAYSANNIGLFDCVYPVLDAWAEDGIRELNDGGRFSTLLKAAGPEAIYKHLFCDPMCSLSELQTNPRVLFGHPPKTNQEELALYKARLASENRFEGRVCAGLWVLAYTFKSYQIFPPKPTALAAFIRDANSILKKHSLSLVSLEHTLGTYV</sequence>
<evidence type="ECO:0000256" key="8">
    <source>
        <dbReference type="RuleBase" id="RU364029"/>
    </source>
</evidence>
<dbReference type="Pfam" id="PF01673">
    <property type="entry name" value="Herpes_env"/>
    <property type="match status" value="1"/>
</dbReference>
<evidence type="ECO:0000256" key="4">
    <source>
        <dbReference type="ARBA" id="ARBA00022723"/>
    </source>
</evidence>
<comment type="similarity">
    <text evidence="2 8">Belongs to the herpesviridae UL32 protein family.</text>
</comment>
<comment type="function">
    <text evidence="1 8">Plays a role in efficient localization of neo-synthesized capsids to nuclear replication compartments, thereby controlling cleavage and packaging of virus genomic DNA.</text>
</comment>
<protein>
    <recommendedName>
        <fullName evidence="8">Packaging protein UL32</fullName>
    </recommendedName>
</protein>
<reference evidence="9" key="1">
    <citation type="submission" date="2016-08" db="EMBL/GenBank/DDBJ databases">
        <authorList>
            <person name="Seilhamer J.J."/>
        </authorList>
    </citation>
    <scope>NUCLEOTIDE SEQUENCE</scope>
    <source>
        <strain evidence="9">Lib01003</strain>
    </source>
</reference>
<dbReference type="PROSITE" id="PS51988">
    <property type="entry name" value="HERPESVIRUS_UL32"/>
    <property type="match status" value="1"/>
</dbReference>
<dbReference type="Proteomes" id="UP000280017">
    <property type="component" value="Segment"/>
</dbReference>
<comment type="subcellular location">
    <subcellularLocation>
        <location evidence="8">Host cytoplasm</location>
    </subcellularLocation>
    <subcellularLocation>
        <location evidence="8">Host nucleus</location>
    </subcellularLocation>
</comment>
<proteinExistence type="inferred from homology"/>
<accession>A0A1R3TCG7</accession>
<gene>
    <name evidence="9" type="primary">UL32</name>
</gene>
<keyword evidence="3 8" id="KW-1048">Host nucleus</keyword>